<dbReference type="EMBL" id="CP001191">
    <property type="protein sequence ID" value="ACI53850.1"/>
    <property type="molecule type" value="Genomic_DNA"/>
</dbReference>
<dbReference type="KEGG" id="rlt:Rleg2_0553"/>
<feature type="transmembrane region" description="Helical" evidence="1">
    <location>
        <begin position="6"/>
        <end position="30"/>
    </location>
</feature>
<keyword evidence="1" id="KW-0812">Transmembrane</keyword>
<keyword evidence="1" id="KW-1133">Transmembrane helix</keyword>
<name>A0ABF7QJ11_RHILW</name>
<reference evidence="2 3" key="1">
    <citation type="journal article" date="2010" name="Stand. Genomic Sci.">
        <title>Complete genome sequence of Rhizobium leguminosarum bv trifolii strain WSM2304, an effective microsymbiont of the South American clover Trifolium polymorphum.</title>
        <authorList>
            <person name="Reeve W."/>
            <person name="O'Hara G."/>
            <person name="Chain P."/>
            <person name="Ardley J."/>
            <person name="Brau L."/>
            <person name="Nandesena K."/>
            <person name="Tiwari R."/>
            <person name="Malfatti S."/>
            <person name="Kiss H."/>
            <person name="Lapidus A."/>
            <person name="Copeland A."/>
            <person name="Nolan M."/>
            <person name="Land M."/>
            <person name="Ivanova N."/>
            <person name="Mavromatis K."/>
            <person name="Markowitz V."/>
            <person name="Kyrpides N."/>
            <person name="Melino V."/>
            <person name="Denton M."/>
            <person name="Yates R."/>
            <person name="Howieson J."/>
        </authorList>
    </citation>
    <scope>NUCLEOTIDE SEQUENCE [LARGE SCALE GENOMIC DNA]</scope>
    <source>
        <strain evidence="2 3">WSM2304</strain>
    </source>
</reference>
<evidence type="ECO:0000313" key="3">
    <source>
        <dbReference type="Proteomes" id="UP000008330"/>
    </source>
</evidence>
<keyword evidence="1" id="KW-0472">Membrane</keyword>
<evidence type="ECO:0000256" key="1">
    <source>
        <dbReference type="SAM" id="Phobius"/>
    </source>
</evidence>
<proteinExistence type="predicted"/>
<dbReference type="Proteomes" id="UP000008330">
    <property type="component" value="Chromosome"/>
</dbReference>
<sequence>MGVVGWALLPLLHHTVFITGLTPFSVILGLEPRIHARCGEANMDPRLKATAVRFKFSGHGARC</sequence>
<organism evidence="2 3">
    <name type="scientific">Rhizobium leguminosarum bv. trifolii (strain WSM2304)</name>
    <dbReference type="NCBI Taxonomy" id="395492"/>
    <lineage>
        <taxon>Bacteria</taxon>
        <taxon>Pseudomonadati</taxon>
        <taxon>Pseudomonadota</taxon>
        <taxon>Alphaproteobacteria</taxon>
        <taxon>Hyphomicrobiales</taxon>
        <taxon>Rhizobiaceae</taxon>
        <taxon>Rhizobium/Agrobacterium group</taxon>
        <taxon>Rhizobium</taxon>
    </lineage>
</organism>
<gene>
    <name evidence="2" type="ordered locus">Rleg2_0553</name>
</gene>
<protein>
    <submittedName>
        <fullName evidence="2">Uncharacterized protein</fullName>
    </submittedName>
</protein>
<evidence type="ECO:0000313" key="2">
    <source>
        <dbReference type="EMBL" id="ACI53850.1"/>
    </source>
</evidence>
<keyword evidence="3" id="KW-1185">Reference proteome</keyword>
<dbReference type="AlphaFoldDB" id="A0ABF7QJ11"/>
<accession>A0ABF7QJ11</accession>